<sequence>MSSDCQTTQQNKVHPPEFIAQHKTTARSIKLLEIRAISVSRVFMIAHLLGILSSVGLKTEQVTKFITCGRLVIPVRPIWDLFVEENSVITPSVPQGTCEKRAWPSTGSSPLPFRIPKVIPPKDLLLHTWISMSFSSQNT</sequence>
<accession>A0A4Y2HLQ4</accession>
<evidence type="ECO:0000313" key="2">
    <source>
        <dbReference type="Proteomes" id="UP000499080"/>
    </source>
</evidence>
<proteinExistence type="predicted"/>
<dbReference type="EMBL" id="BGPR01002015">
    <property type="protein sequence ID" value="GBM66267.1"/>
    <property type="molecule type" value="Genomic_DNA"/>
</dbReference>
<dbReference type="AlphaFoldDB" id="A0A4Y2HLQ4"/>
<reference evidence="1 2" key="1">
    <citation type="journal article" date="2019" name="Sci. Rep.">
        <title>Orb-weaving spider Araneus ventricosus genome elucidates the spidroin gene catalogue.</title>
        <authorList>
            <person name="Kono N."/>
            <person name="Nakamura H."/>
            <person name="Ohtoshi R."/>
            <person name="Moran D.A.P."/>
            <person name="Shinohara A."/>
            <person name="Yoshida Y."/>
            <person name="Fujiwara M."/>
            <person name="Mori M."/>
            <person name="Tomita M."/>
            <person name="Arakawa K."/>
        </authorList>
    </citation>
    <scope>NUCLEOTIDE SEQUENCE [LARGE SCALE GENOMIC DNA]</scope>
</reference>
<protein>
    <submittedName>
        <fullName evidence="1">Uncharacterized protein</fullName>
    </submittedName>
</protein>
<keyword evidence="2" id="KW-1185">Reference proteome</keyword>
<comment type="caution">
    <text evidence="1">The sequence shown here is derived from an EMBL/GenBank/DDBJ whole genome shotgun (WGS) entry which is preliminary data.</text>
</comment>
<organism evidence="1 2">
    <name type="scientific">Araneus ventricosus</name>
    <name type="common">Orbweaver spider</name>
    <name type="synonym">Epeira ventricosa</name>
    <dbReference type="NCBI Taxonomy" id="182803"/>
    <lineage>
        <taxon>Eukaryota</taxon>
        <taxon>Metazoa</taxon>
        <taxon>Ecdysozoa</taxon>
        <taxon>Arthropoda</taxon>
        <taxon>Chelicerata</taxon>
        <taxon>Arachnida</taxon>
        <taxon>Araneae</taxon>
        <taxon>Araneomorphae</taxon>
        <taxon>Entelegynae</taxon>
        <taxon>Araneoidea</taxon>
        <taxon>Araneidae</taxon>
        <taxon>Araneus</taxon>
    </lineage>
</organism>
<evidence type="ECO:0000313" key="1">
    <source>
        <dbReference type="EMBL" id="GBM66267.1"/>
    </source>
</evidence>
<gene>
    <name evidence="1" type="ORF">AVEN_245873_1</name>
</gene>
<name>A0A4Y2HLQ4_ARAVE</name>
<dbReference type="Proteomes" id="UP000499080">
    <property type="component" value="Unassembled WGS sequence"/>
</dbReference>